<comment type="similarity">
    <text evidence="1">Belongs to the Mg-chelatase subunits D/I family.</text>
</comment>
<feature type="compositionally biased region" description="Acidic residues" evidence="2">
    <location>
        <begin position="364"/>
        <end position="389"/>
    </location>
</feature>
<dbReference type="SUPFAM" id="SSF53300">
    <property type="entry name" value="vWA-like"/>
    <property type="match status" value="1"/>
</dbReference>
<evidence type="ECO:0000313" key="4">
    <source>
        <dbReference type="EMBL" id="MBC3803099.1"/>
    </source>
</evidence>
<proteinExistence type="inferred from homology"/>
<dbReference type="Pfam" id="PF07728">
    <property type="entry name" value="AAA_5"/>
    <property type="match status" value="1"/>
</dbReference>
<dbReference type="SMART" id="SM00327">
    <property type="entry name" value="VWA"/>
    <property type="match status" value="1"/>
</dbReference>
<reference evidence="4 5" key="1">
    <citation type="journal article" date="2020" name="mSystems">
        <title>Defining Genomic and Predicted Metabolic Features of the Acetobacterium Genus.</title>
        <authorList>
            <person name="Ross D.E."/>
            <person name="Marshall C.W."/>
            <person name="Gulliver D."/>
            <person name="May H.D."/>
            <person name="Norman R.S."/>
        </authorList>
    </citation>
    <scope>NUCLEOTIDE SEQUENCE [LARGE SCALE GENOMIC DNA]</scope>
    <source>
        <strain evidence="4 5">DSM 8238</strain>
    </source>
</reference>
<feature type="domain" description="VWFA" evidence="3">
    <location>
        <begin position="491"/>
        <end position="671"/>
    </location>
</feature>
<dbReference type="InterPro" id="IPR002035">
    <property type="entry name" value="VWF_A"/>
</dbReference>
<dbReference type="SMART" id="SM00382">
    <property type="entry name" value="AAA"/>
    <property type="match status" value="1"/>
</dbReference>
<dbReference type="InterPro" id="IPR052989">
    <property type="entry name" value="Mg-chelatase_DI-like"/>
</dbReference>
<dbReference type="PANTHER" id="PTHR35023">
    <property type="entry name" value="CHELATASE-RELATED"/>
    <property type="match status" value="1"/>
</dbReference>
<dbReference type="Proteomes" id="UP000603234">
    <property type="component" value="Unassembled WGS sequence"/>
</dbReference>
<dbReference type="InterPro" id="IPR003593">
    <property type="entry name" value="AAA+_ATPase"/>
</dbReference>
<accession>A0ABR6WS13</accession>
<dbReference type="InterPro" id="IPR027417">
    <property type="entry name" value="P-loop_NTPase"/>
</dbReference>
<evidence type="ECO:0000313" key="5">
    <source>
        <dbReference type="Proteomes" id="UP000603234"/>
    </source>
</evidence>
<evidence type="ECO:0000256" key="2">
    <source>
        <dbReference type="SAM" id="MobiDB-lite"/>
    </source>
</evidence>
<feature type="region of interest" description="Disordered" evidence="2">
    <location>
        <begin position="1"/>
        <end position="30"/>
    </location>
</feature>
<dbReference type="InterPro" id="IPR041628">
    <property type="entry name" value="ChlI/MoxR_AAA_lid"/>
</dbReference>
<dbReference type="Gene3D" id="3.40.50.300">
    <property type="entry name" value="P-loop containing nucleotide triphosphate hydrolases"/>
    <property type="match status" value="1"/>
</dbReference>
<dbReference type="InterPro" id="IPR041702">
    <property type="entry name" value="BchD/ChlD_VWA"/>
</dbReference>
<dbReference type="EMBL" id="WJBC01000002">
    <property type="protein sequence ID" value="MBC3803099.1"/>
    <property type="molecule type" value="Genomic_DNA"/>
</dbReference>
<gene>
    <name evidence="4" type="ORF">GH808_01400</name>
</gene>
<dbReference type="InterPro" id="IPR011704">
    <property type="entry name" value="ATPase_dyneun-rel_AAA"/>
</dbReference>
<feature type="compositionally biased region" description="Basic and acidic residues" evidence="2">
    <location>
        <begin position="8"/>
        <end position="24"/>
    </location>
</feature>
<feature type="region of interest" description="Disordered" evidence="2">
    <location>
        <begin position="307"/>
        <end position="389"/>
    </location>
</feature>
<dbReference type="CDD" id="cd00009">
    <property type="entry name" value="AAA"/>
    <property type="match status" value="1"/>
</dbReference>
<dbReference type="InterPro" id="IPR036465">
    <property type="entry name" value="vWFA_dom_sf"/>
</dbReference>
<keyword evidence="5" id="KW-1185">Reference proteome</keyword>
<dbReference type="CDD" id="cd01451">
    <property type="entry name" value="vWA_Magnesium_chelatase"/>
    <property type="match status" value="1"/>
</dbReference>
<feature type="compositionally biased region" description="Acidic residues" evidence="2">
    <location>
        <begin position="319"/>
        <end position="356"/>
    </location>
</feature>
<organism evidence="4 5">
    <name type="scientific">Acetobacterium fimetarium</name>
    <dbReference type="NCBI Taxonomy" id="52691"/>
    <lineage>
        <taxon>Bacteria</taxon>
        <taxon>Bacillati</taxon>
        <taxon>Bacillota</taxon>
        <taxon>Clostridia</taxon>
        <taxon>Eubacteriales</taxon>
        <taxon>Eubacteriaceae</taxon>
        <taxon>Acetobacterium</taxon>
    </lineage>
</organism>
<sequence>MTPFSQCESKEKSGPVPLLKDRPKNVSKAAPPRSYRFPFVAVIGQEKVKKALLLNLVNPKIGGVLLAGEKGTAKSTLVRSLNQVANEMKVVELPLNATEDRVIGSIDIEKTVAGGKRSFESGILKKADGNILYIDEVNLLSEHIVNSILEVAASGVNRVEREGISCEHDSKFVLIGTMNPEEGFLRSQFLDRFGIYVEVGGSKNLAERKEVIRRRLAFESGPAEFAGKWETEAAELRNQVLDAQKKLPLVKISESILKLTADIVNEACCAGNRAELVMIETARALAACDGRQNINIADIKEAAEYALPHRKREKPEEPESREDEQEPSQEENDDQNQEPDDEQPDDQEDGGAEEPENQQQEQPPETEADPPAESDDDESPEPEEQEPDLSEIMDQIDAIGRTFIVRNLNIKAIDRKKRKGDGKRIKTKTDAKKGQYIKSMIPQHKINDLAFDATLRAAAPFQSVREKNGLAVSIRSEDIREKLREKRTGSTIVFVVDASGSMGAKKRMETVKGAVVSLLTDAYQKRDRVGLISFRKKEAEVLLNITRSVDMAQKCLRDLPTGGKTPLAAGLLKGYEVIKNEQRKNEDLLPILVLVSDGRTNAALMDGDPFSEAKEIGQRISAAGIQTIVVDTEVDFIKLGLAKELAACMNARYYRIEDLAADVLADAVRDLSNASSF</sequence>
<dbReference type="Gene3D" id="3.40.50.410">
    <property type="entry name" value="von Willebrand factor, type A domain"/>
    <property type="match status" value="1"/>
</dbReference>
<dbReference type="PROSITE" id="PS50234">
    <property type="entry name" value="VWFA"/>
    <property type="match status" value="1"/>
</dbReference>
<evidence type="ECO:0000256" key="1">
    <source>
        <dbReference type="ARBA" id="ARBA00005799"/>
    </source>
</evidence>
<dbReference type="PANTHER" id="PTHR35023:SF1">
    <property type="entry name" value="MG-PROTOPORPHYRIN IX CHELATASE"/>
    <property type="match status" value="1"/>
</dbReference>
<dbReference type="Gene3D" id="1.10.8.80">
    <property type="entry name" value="Magnesium chelatase subunit I, C-Terminal domain"/>
    <property type="match status" value="1"/>
</dbReference>
<dbReference type="Pfam" id="PF13519">
    <property type="entry name" value="VWA_2"/>
    <property type="match status" value="1"/>
</dbReference>
<protein>
    <submittedName>
        <fullName evidence="4">VWA domain-containing protein</fullName>
    </submittedName>
</protein>
<comment type="caution">
    <text evidence="4">The sequence shown here is derived from an EMBL/GenBank/DDBJ whole genome shotgun (WGS) entry which is preliminary data.</text>
</comment>
<evidence type="ECO:0000259" key="3">
    <source>
        <dbReference type="PROSITE" id="PS50234"/>
    </source>
</evidence>
<dbReference type="SUPFAM" id="SSF52540">
    <property type="entry name" value="P-loop containing nucleoside triphosphate hydrolases"/>
    <property type="match status" value="1"/>
</dbReference>
<dbReference type="Pfam" id="PF17863">
    <property type="entry name" value="AAA_lid_2"/>
    <property type="match status" value="1"/>
</dbReference>
<name>A0ABR6WS13_9FIRM</name>